<dbReference type="Proteomes" id="UP000664144">
    <property type="component" value="Unassembled WGS sequence"/>
</dbReference>
<dbReference type="AlphaFoldDB" id="A0A939EWK7"/>
<sequence>MPTSPLVSAPALSQVIPVLETARLVLRGHQLTDLEEYTAMWNEPGFYQFLGGKPLSEEDVWRKMLAQQGHWLMMGYGFWAVEEKSTGRFIGCVGFSDYNRALEPSIKGFPEIGWVLTPRVHGLGYATEAIKAALTWGRAHFQQRQTACIIDPDNEASLRVARKFGYQEWARTQYREQPIVVLRANLDEQ</sequence>
<dbReference type="GO" id="GO:0016747">
    <property type="term" value="F:acyltransferase activity, transferring groups other than amino-acyl groups"/>
    <property type="evidence" value="ECO:0007669"/>
    <property type="project" value="InterPro"/>
</dbReference>
<accession>A0A939EWK7</accession>
<keyword evidence="3" id="KW-1185">Reference proteome</keyword>
<dbReference type="InterPro" id="IPR000182">
    <property type="entry name" value="GNAT_dom"/>
</dbReference>
<dbReference type="PANTHER" id="PTHR43792:SF16">
    <property type="entry name" value="N-ACETYLTRANSFERASE DOMAIN-CONTAINING PROTEIN"/>
    <property type="match status" value="1"/>
</dbReference>
<dbReference type="EMBL" id="JAFLQZ010000006">
    <property type="protein sequence ID" value="MBO0358519.1"/>
    <property type="molecule type" value="Genomic_DNA"/>
</dbReference>
<proteinExistence type="predicted"/>
<organism evidence="2 3">
    <name type="scientific">Hymenobacter telluris</name>
    <dbReference type="NCBI Taxonomy" id="2816474"/>
    <lineage>
        <taxon>Bacteria</taxon>
        <taxon>Pseudomonadati</taxon>
        <taxon>Bacteroidota</taxon>
        <taxon>Cytophagia</taxon>
        <taxon>Cytophagales</taxon>
        <taxon>Hymenobacteraceae</taxon>
        <taxon>Hymenobacter</taxon>
    </lineage>
</organism>
<dbReference type="Pfam" id="PF13302">
    <property type="entry name" value="Acetyltransf_3"/>
    <property type="match status" value="1"/>
</dbReference>
<dbReference type="PANTHER" id="PTHR43792">
    <property type="entry name" value="GNAT FAMILY, PUTATIVE (AFU_ORTHOLOGUE AFUA_3G00765)-RELATED-RELATED"/>
    <property type="match status" value="1"/>
</dbReference>
<dbReference type="SUPFAM" id="SSF55729">
    <property type="entry name" value="Acyl-CoA N-acyltransferases (Nat)"/>
    <property type="match status" value="1"/>
</dbReference>
<evidence type="ECO:0000313" key="2">
    <source>
        <dbReference type="EMBL" id="MBO0358519.1"/>
    </source>
</evidence>
<dbReference type="InterPro" id="IPR016181">
    <property type="entry name" value="Acyl_CoA_acyltransferase"/>
</dbReference>
<comment type="caution">
    <text evidence="2">The sequence shown here is derived from an EMBL/GenBank/DDBJ whole genome shotgun (WGS) entry which is preliminary data.</text>
</comment>
<dbReference type="PROSITE" id="PS51186">
    <property type="entry name" value="GNAT"/>
    <property type="match status" value="1"/>
</dbReference>
<evidence type="ECO:0000259" key="1">
    <source>
        <dbReference type="PROSITE" id="PS51186"/>
    </source>
</evidence>
<reference evidence="2" key="1">
    <citation type="submission" date="2021-03" db="EMBL/GenBank/DDBJ databases">
        <authorList>
            <person name="Kim M.K."/>
        </authorList>
    </citation>
    <scope>NUCLEOTIDE SEQUENCE</scope>
    <source>
        <strain evidence="2">BT186</strain>
    </source>
</reference>
<gene>
    <name evidence="2" type="ORF">J0X19_11230</name>
</gene>
<name>A0A939EWK7_9BACT</name>
<feature type="domain" description="N-acetyltransferase" evidence="1">
    <location>
        <begin position="24"/>
        <end position="187"/>
    </location>
</feature>
<dbReference type="Gene3D" id="3.40.630.30">
    <property type="match status" value="1"/>
</dbReference>
<protein>
    <submittedName>
        <fullName evidence="2">GNAT family N-acetyltransferase</fullName>
    </submittedName>
</protein>
<dbReference type="InterPro" id="IPR051531">
    <property type="entry name" value="N-acetyltransferase"/>
</dbReference>
<evidence type="ECO:0000313" key="3">
    <source>
        <dbReference type="Proteomes" id="UP000664144"/>
    </source>
</evidence>